<dbReference type="InterPro" id="IPR000242">
    <property type="entry name" value="PTP_cat"/>
</dbReference>
<dbReference type="EMBL" id="KV429037">
    <property type="protein sequence ID" value="KZT73266.1"/>
    <property type="molecule type" value="Genomic_DNA"/>
</dbReference>
<dbReference type="OrthoDB" id="10253954at2759"/>
<dbReference type="CDD" id="cd00047">
    <property type="entry name" value="PTPc"/>
    <property type="match status" value="1"/>
</dbReference>
<dbReference type="PANTHER" id="PTHR19134">
    <property type="entry name" value="RECEPTOR-TYPE TYROSINE-PROTEIN PHOSPHATASE"/>
    <property type="match status" value="1"/>
</dbReference>
<comment type="similarity">
    <text evidence="1">Belongs to the protein-tyrosine phosphatase family. Non-receptor class subfamily.</text>
</comment>
<dbReference type="SMART" id="SM00194">
    <property type="entry name" value="PTPc"/>
    <property type="match status" value="1"/>
</dbReference>
<accession>A0A165TD74</accession>
<dbReference type="Pfam" id="PF00102">
    <property type="entry name" value="Y_phosphatase"/>
    <property type="match status" value="2"/>
</dbReference>
<evidence type="ECO:0000313" key="4">
    <source>
        <dbReference type="EMBL" id="KZT73266.1"/>
    </source>
</evidence>
<dbReference type="InterPro" id="IPR000387">
    <property type="entry name" value="Tyr_Pase_dom"/>
</dbReference>
<keyword evidence="5" id="KW-1185">Reference proteome</keyword>
<dbReference type="InterPro" id="IPR050348">
    <property type="entry name" value="Protein-Tyr_Phosphatase"/>
</dbReference>
<dbReference type="STRING" id="1314783.A0A165TD74"/>
<feature type="domain" description="Tyrosine specific protein phosphatases" evidence="3">
    <location>
        <begin position="274"/>
        <end position="384"/>
    </location>
</feature>
<dbReference type="PROSITE" id="PS50056">
    <property type="entry name" value="TYR_PHOSPHATASE_2"/>
    <property type="match status" value="1"/>
</dbReference>
<name>A0A165TD74_9APHY</name>
<feature type="domain" description="Tyrosine-protein phosphatase" evidence="2">
    <location>
        <begin position="87"/>
        <end position="393"/>
    </location>
</feature>
<dbReference type="PRINTS" id="PR00700">
    <property type="entry name" value="PRTYPHPHTASE"/>
</dbReference>
<dbReference type="InterPro" id="IPR003595">
    <property type="entry name" value="Tyr_Pase_cat"/>
</dbReference>
<gene>
    <name evidence="4" type="ORF">DAEQUDRAFT_461705</name>
</gene>
<reference evidence="4 5" key="1">
    <citation type="journal article" date="2016" name="Mol. Biol. Evol.">
        <title>Comparative Genomics of Early-Diverging Mushroom-Forming Fungi Provides Insights into the Origins of Lignocellulose Decay Capabilities.</title>
        <authorList>
            <person name="Nagy L.G."/>
            <person name="Riley R."/>
            <person name="Tritt A."/>
            <person name="Adam C."/>
            <person name="Daum C."/>
            <person name="Floudas D."/>
            <person name="Sun H."/>
            <person name="Yadav J.S."/>
            <person name="Pangilinan J."/>
            <person name="Larsson K.H."/>
            <person name="Matsuura K."/>
            <person name="Barry K."/>
            <person name="Labutti K."/>
            <person name="Kuo R."/>
            <person name="Ohm R.A."/>
            <person name="Bhattacharya S.S."/>
            <person name="Shirouzu T."/>
            <person name="Yoshinaga Y."/>
            <person name="Martin F.M."/>
            <person name="Grigoriev I.V."/>
            <person name="Hibbett D.S."/>
        </authorList>
    </citation>
    <scope>NUCLEOTIDE SEQUENCE [LARGE SCALE GENOMIC DNA]</scope>
    <source>
        <strain evidence="4 5">L-15889</strain>
    </source>
</reference>
<evidence type="ECO:0000313" key="5">
    <source>
        <dbReference type="Proteomes" id="UP000076727"/>
    </source>
</evidence>
<protein>
    <submittedName>
        <fullName evidence="4">Phosphatases II</fullName>
    </submittedName>
</protein>
<evidence type="ECO:0000259" key="3">
    <source>
        <dbReference type="PROSITE" id="PS50056"/>
    </source>
</evidence>
<dbReference type="Gene3D" id="3.90.190.10">
    <property type="entry name" value="Protein tyrosine phosphatase superfamily"/>
    <property type="match status" value="1"/>
</dbReference>
<dbReference type="InterPro" id="IPR029021">
    <property type="entry name" value="Prot-tyrosine_phosphatase-like"/>
</dbReference>
<organism evidence="4 5">
    <name type="scientific">Daedalea quercina L-15889</name>
    <dbReference type="NCBI Taxonomy" id="1314783"/>
    <lineage>
        <taxon>Eukaryota</taxon>
        <taxon>Fungi</taxon>
        <taxon>Dikarya</taxon>
        <taxon>Basidiomycota</taxon>
        <taxon>Agaricomycotina</taxon>
        <taxon>Agaricomycetes</taxon>
        <taxon>Polyporales</taxon>
        <taxon>Fomitopsis</taxon>
    </lineage>
</organism>
<dbReference type="SMART" id="SM00404">
    <property type="entry name" value="PTPc_motif"/>
    <property type="match status" value="1"/>
</dbReference>
<evidence type="ECO:0000256" key="1">
    <source>
        <dbReference type="ARBA" id="ARBA00009649"/>
    </source>
</evidence>
<dbReference type="PROSITE" id="PS50055">
    <property type="entry name" value="TYR_PHOSPHATASE_PTP"/>
    <property type="match status" value="1"/>
</dbReference>
<sequence length="400" mass="44480">MAAQSSSIPEWLKHANSPPHFLAVIRALSERERTRAIARIASRQRSDSGYKSQHHPCAPAHILSSLLHKTDNVEHYSVSVGSSRDLQERNRYVDIMPYDRTRVVISSRGVERGGSSGPDRRYLNANWVRELAGGKWWIASQAPLPNTAHAFLSVLLAPIVPPPAPRGKAQTAKTSRVRTVVQLTQNIEGGMRKAHVYFPDVEGEQWVVPPEEGHAASLLKVTLQRSSYVDDAKCVVSRVSVEPLGGQSVIFQHLLYASWPDHGVPTDEDRASLLRFARFVDETNRDLSVQPDRDELDPDPPIIVNCSAGIGRTGSFIALSSLLRKYGFLPPPASSLLLDEGEWNLRPSPLGPLPEELREDLVAQEIDMLREQRTGMVQKEGQVAFIYEMLTTALEEREAT</sequence>
<dbReference type="PANTHER" id="PTHR19134:SF449">
    <property type="entry name" value="TYROSINE-PROTEIN PHOSPHATASE 1"/>
    <property type="match status" value="1"/>
</dbReference>
<dbReference type="GO" id="GO:0004725">
    <property type="term" value="F:protein tyrosine phosphatase activity"/>
    <property type="evidence" value="ECO:0007669"/>
    <property type="project" value="InterPro"/>
</dbReference>
<proteinExistence type="inferred from homology"/>
<evidence type="ECO:0000259" key="2">
    <source>
        <dbReference type="PROSITE" id="PS50055"/>
    </source>
</evidence>
<dbReference type="SUPFAM" id="SSF52799">
    <property type="entry name" value="(Phosphotyrosine protein) phosphatases II"/>
    <property type="match status" value="1"/>
</dbReference>
<dbReference type="Proteomes" id="UP000076727">
    <property type="component" value="Unassembled WGS sequence"/>
</dbReference>
<dbReference type="AlphaFoldDB" id="A0A165TD74"/>